<evidence type="ECO:0000313" key="2">
    <source>
        <dbReference type="EMBL" id="TDT77720.1"/>
    </source>
</evidence>
<dbReference type="RefSeq" id="WP_134013346.1">
    <property type="nucleotide sequence ID" value="NZ_SOBH01000001.1"/>
</dbReference>
<keyword evidence="3" id="KW-1185">Reference proteome</keyword>
<dbReference type="InterPro" id="IPR036844">
    <property type="entry name" value="Hint_dom_sf"/>
</dbReference>
<dbReference type="OrthoDB" id="7655157at2"/>
<dbReference type="Proteomes" id="UP000294563">
    <property type="component" value="Unassembled WGS sequence"/>
</dbReference>
<proteinExistence type="predicted"/>
<feature type="domain" description="Hedgehog/Intein (Hint)" evidence="1">
    <location>
        <begin position="156"/>
        <end position="297"/>
    </location>
</feature>
<name>A0A4R7LTX3_9RHOB</name>
<accession>A0A4R7LTX3</accession>
<sequence length="356" mass="38953">MTTTTSDFIYIGNFADMDTNEGDWDTENPNLVLGVHDDLVITTLTQVDGNNDGLINDDEAGNPNDYVGYDVGNGTTTQWVDSTSEYNAIVTLGDGTQMVIELVVIQTQAGDVFVADLYNRTDLDAKAIQSVELTSLKASNYGSYYSEQGVSGTSVVCFAAGTAIHGAQGPVRVENIQPEDKIWTLDRGFQPVRNIMRRALLRPDHNAPVRIAKGALCQGIPRRTLFVSPQHRVLLTTRVAKNMLGDSDVLIAAKHLIGLDGITQQLPFLPVSYTHLLFDRHEIILANGAAVESLLTGAQTRRILAASGLPPDPMRPARTVLEGPRARRLIARHLANRTPRQEPLARNLRQESFTIV</sequence>
<dbReference type="InterPro" id="IPR028992">
    <property type="entry name" value="Hedgehog/Intein_dom"/>
</dbReference>
<dbReference type="Gene3D" id="2.170.16.10">
    <property type="entry name" value="Hedgehog/Intein (Hint) domain"/>
    <property type="match status" value="1"/>
</dbReference>
<dbReference type="SUPFAM" id="SSF51294">
    <property type="entry name" value="Hedgehog/intein (Hint) domain"/>
    <property type="match status" value="1"/>
</dbReference>
<comment type="caution">
    <text evidence="2">The sequence shown here is derived from an EMBL/GenBank/DDBJ whole genome shotgun (WGS) entry which is preliminary data.</text>
</comment>
<dbReference type="AlphaFoldDB" id="A0A4R7LTX3"/>
<gene>
    <name evidence="2" type="ORF">BDE40_1017</name>
</gene>
<dbReference type="Pfam" id="PF13403">
    <property type="entry name" value="Hint_2"/>
    <property type="match status" value="1"/>
</dbReference>
<protein>
    <submittedName>
        <fullName evidence="2">Hint domain-containing protein</fullName>
    </submittedName>
</protein>
<evidence type="ECO:0000259" key="1">
    <source>
        <dbReference type="Pfam" id="PF13403"/>
    </source>
</evidence>
<organism evidence="2 3">
    <name type="scientific">Litoreibacter halocynthiae</name>
    <dbReference type="NCBI Taxonomy" id="1242689"/>
    <lineage>
        <taxon>Bacteria</taxon>
        <taxon>Pseudomonadati</taxon>
        <taxon>Pseudomonadota</taxon>
        <taxon>Alphaproteobacteria</taxon>
        <taxon>Rhodobacterales</taxon>
        <taxon>Roseobacteraceae</taxon>
        <taxon>Litoreibacter</taxon>
    </lineage>
</organism>
<evidence type="ECO:0000313" key="3">
    <source>
        <dbReference type="Proteomes" id="UP000294563"/>
    </source>
</evidence>
<reference evidence="2 3" key="1">
    <citation type="submission" date="2019-03" db="EMBL/GenBank/DDBJ databases">
        <title>Genomic Encyclopedia of Archaeal and Bacterial Type Strains, Phase II (KMG-II): from individual species to whole genera.</title>
        <authorList>
            <person name="Goeker M."/>
        </authorList>
    </citation>
    <scope>NUCLEOTIDE SEQUENCE [LARGE SCALE GENOMIC DNA]</scope>
    <source>
        <strain evidence="2 3">DSM 29467</strain>
    </source>
</reference>
<dbReference type="EMBL" id="SOBH01000001">
    <property type="protein sequence ID" value="TDT77720.1"/>
    <property type="molecule type" value="Genomic_DNA"/>
</dbReference>